<dbReference type="PRINTS" id="PR00097">
    <property type="entry name" value="ANTSNTHASEII"/>
</dbReference>
<keyword evidence="5 8" id="KW-0658">Purine biosynthesis</keyword>
<keyword evidence="7 8" id="KW-0315">Glutamine amidotransferase</keyword>
<dbReference type="Pfam" id="PF00117">
    <property type="entry name" value="GATase"/>
    <property type="match status" value="1"/>
</dbReference>
<name>A0A7Z7AW83_9EURY</name>
<dbReference type="AlphaFoldDB" id="A0A7Z7AW83"/>
<keyword evidence="2 8" id="KW-0436">Ligase</keyword>
<reference evidence="10 11" key="1">
    <citation type="submission" date="2016-10" db="EMBL/GenBank/DDBJ databases">
        <authorList>
            <person name="Varghese N."/>
            <person name="Submissions S."/>
        </authorList>
    </citation>
    <scope>NUCLEOTIDE SEQUENCE [LARGE SCALE GENOMIC DNA]</scope>
    <source>
        <strain evidence="10 11">PL 12/M</strain>
    </source>
</reference>
<dbReference type="PANTHER" id="PTHR11922">
    <property type="entry name" value="GMP SYNTHASE-RELATED"/>
    <property type="match status" value="1"/>
</dbReference>
<evidence type="ECO:0000256" key="5">
    <source>
        <dbReference type="ARBA" id="ARBA00022755"/>
    </source>
</evidence>
<keyword evidence="4 8" id="KW-0332">GMP biosynthesis</keyword>
<dbReference type="InterPro" id="IPR029062">
    <property type="entry name" value="Class_I_gatase-like"/>
</dbReference>
<dbReference type="InterPro" id="IPR004739">
    <property type="entry name" value="GMP_synth_GATase"/>
</dbReference>
<dbReference type="Proteomes" id="UP000199259">
    <property type="component" value="Unassembled WGS sequence"/>
</dbReference>
<dbReference type="PRINTS" id="PR00096">
    <property type="entry name" value="GATASE"/>
</dbReference>
<dbReference type="GO" id="GO:0003921">
    <property type="term" value="F:GMP synthase activity"/>
    <property type="evidence" value="ECO:0007669"/>
    <property type="project" value="TreeGrafter"/>
</dbReference>
<evidence type="ECO:0000256" key="3">
    <source>
        <dbReference type="ARBA" id="ARBA00022741"/>
    </source>
</evidence>
<dbReference type="FunFam" id="3.40.50.880:FF:000047">
    <property type="entry name" value="GMP synthase [glutamine-hydrolyzing] subunit A"/>
    <property type="match status" value="1"/>
</dbReference>
<dbReference type="GO" id="GO:0005524">
    <property type="term" value="F:ATP binding"/>
    <property type="evidence" value="ECO:0007669"/>
    <property type="project" value="UniProtKB-KW"/>
</dbReference>
<keyword evidence="3 8" id="KW-0547">Nucleotide-binding</keyword>
<proteinExistence type="inferred from homology"/>
<evidence type="ECO:0000256" key="2">
    <source>
        <dbReference type="ARBA" id="ARBA00022598"/>
    </source>
</evidence>
<keyword evidence="11" id="KW-1185">Reference proteome</keyword>
<feature type="domain" description="Glutamine amidotransferase" evidence="9">
    <location>
        <begin position="7"/>
        <end position="184"/>
    </location>
</feature>
<keyword evidence="6 8" id="KW-0067">ATP-binding</keyword>
<evidence type="ECO:0000256" key="6">
    <source>
        <dbReference type="ARBA" id="ARBA00022840"/>
    </source>
</evidence>
<dbReference type="HAMAP" id="MF_01510">
    <property type="entry name" value="GMP_synthase_A"/>
    <property type="match status" value="1"/>
</dbReference>
<evidence type="ECO:0000256" key="7">
    <source>
        <dbReference type="ARBA" id="ARBA00022962"/>
    </source>
</evidence>
<dbReference type="Gene3D" id="3.40.50.880">
    <property type="match status" value="1"/>
</dbReference>
<evidence type="ECO:0000256" key="4">
    <source>
        <dbReference type="ARBA" id="ARBA00022749"/>
    </source>
</evidence>
<dbReference type="PROSITE" id="PS51273">
    <property type="entry name" value="GATASE_TYPE_1"/>
    <property type="match status" value="1"/>
</dbReference>
<gene>
    <name evidence="8" type="primary">guaAA</name>
    <name evidence="10" type="ORF">SAMN04488589_1283</name>
</gene>
<evidence type="ECO:0000256" key="8">
    <source>
        <dbReference type="HAMAP-Rule" id="MF_01510"/>
    </source>
</evidence>
<dbReference type="NCBIfam" id="NF001975">
    <property type="entry name" value="PRK00758.1"/>
    <property type="match status" value="1"/>
</dbReference>
<comment type="function">
    <text evidence="1 8">Catalyzes the synthesis of GMP from XMP.</text>
</comment>
<sequence length="189" mass="21087">MRELKILVINNYGQFCHLIHRSVRDLDMDTKIVANTTPVDEILDEEPDGLILSGGPTMERAGICSEYVESIDLPILGICLGHQIIAKTFGGEVGQGSSGGYADIEVEIVDEDDLLKGIGPKTSVWASHADEVVRMPEEFIQLARSDICECEAMRHEERPIFGVQWHPEVAHTEKGEKLLTNFFEICETY</sequence>
<dbReference type="NCBIfam" id="TIGR00888">
    <property type="entry name" value="guaA_Nterm"/>
    <property type="match status" value="1"/>
</dbReference>
<evidence type="ECO:0000313" key="11">
    <source>
        <dbReference type="Proteomes" id="UP000199259"/>
    </source>
</evidence>
<dbReference type="OrthoDB" id="10772at2157"/>
<evidence type="ECO:0000313" key="10">
    <source>
        <dbReference type="EMBL" id="SDF73557.1"/>
    </source>
</evidence>
<feature type="active site" evidence="8">
    <location>
        <position position="166"/>
    </location>
</feature>
<organism evidence="10 11">
    <name type="scientific">Methanolobus vulcani</name>
    <dbReference type="NCBI Taxonomy" id="38026"/>
    <lineage>
        <taxon>Archaea</taxon>
        <taxon>Methanobacteriati</taxon>
        <taxon>Methanobacteriota</taxon>
        <taxon>Stenosarchaea group</taxon>
        <taxon>Methanomicrobia</taxon>
        <taxon>Methanosarcinales</taxon>
        <taxon>Methanosarcinaceae</taxon>
        <taxon>Methanolobus</taxon>
    </lineage>
</organism>
<dbReference type="EC" id="6.3.5.2" evidence="8"/>
<comment type="pathway">
    <text evidence="8">Purine metabolism; GMP biosynthesis; GMP from XMP (L-Gln route): step 1/1.</text>
</comment>
<comment type="subunit">
    <text evidence="8">Heterodimer composed of a glutamine amidotransferase subunit (A) and a GMP-binding subunit (B).</text>
</comment>
<evidence type="ECO:0000256" key="1">
    <source>
        <dbReference type="ARBA" id="ARBA00002332"/>
    </source>
</evidence>
<comment type="catalytic activity">
    <reaction evidence="8">
        <text>XMP + L-glutamine + ATP + H2O = GMP + L-glutamate + AMP + diphosphate + 2 H(+)</text>
        <dbReference type="Rhea" id="RHEA:11680"/>
        <dbReference type="ChEBI" id="CHEBI:15377"/>
        <dbReference type="ChEBI" id="CHEBI:15378"/>
        <dbReference type="ChEBI" id="CHEBI:29985"/>
        <dbReference type="ChEBI" id="CHEBI:30616"/>
        <dbReference type="ChEBI" id="CHEBI:33019"/>
        <dbReference type="ChEBI" id="CHEBI:57464"/>
        <dbReference type="ChEBI" id="CHEBI:58115"/>
        <dbReference type="ChEBI" id="CHEBI:58359"/>
        <dbReference type="ChEBI" id="CHEBI:456215"/>
        <dbReference type="EC" id="6.3.5.2"/>
    </reaction>
</comment>
<dbReference type="PANTHER" id="PTHR11922:SF2">
    <property type="entry name" value="GMP SYNTHASE [GLUTAMINE-HYDROLYZING]"/>
    <property type="match status" value="1"/>
</dbReference>
<protein>
    <recommendedName>
        <fullName evidence="8">GMP synthase [glutamine-hydrolyzing] subunit A</fullName>
        <ecNumber evidence="8">6.3.5.2</ecNumber>
    </recommendedName>
    <alternativeName>
        <fullName evidence="8">Glutamine amidotransferase</fullName>
    </alternativeName>
</protein>
<dbReference type="UniPathway" id="UPA00189">
    <property type="reaction ID" value="UER00296"/>
</dbReference>
<dbReference type="GO" id="GO:0005829">
    <property type="term" value="C:cytosol"/>
    <property type="evidence" value="ECO:0007669"/>
    <property type="project" value="TreeGrafter"/>
</dbReference>
<accession>A0A7Z7AW83</accession>
<dbReference type="SUPFAM" id="SSF52317">
    <property type="entry name" value="Class I glutamine amidotransferase-like"/>
    <property type="match status" value="1"/>
</dbReference>
<dbReference type="RefSeq" id="WP_091709626.1">
    <property type="nucleotide sequence ID" value="NZ_FNCA01000003.1"/>
</dbReference>
<feature type="active site" evidence="8">
    <location>
        <position position="168"/>
    </location>
</feature>
<dbReference type="CDD" id="cd01742">
    <property type="entry name" value="GATase1_GMP_Synthase"/>
    <property type="match status" value="1"/>
</dbReference>
<comment type="caution">
    <text evidence="10">The sequence shown here is derived from an EMBL/GenBank/DDBJ whole genome shotgun (WGS) entry which is preliminary data.</text>
</comment>
<feature type="active site" description="Nucleophile" evidence="8">
    <location>
        <position position="79"/>
    </location>
</feature>
<evidence type="ECO:0000259" key="9">
    <source>
        <dbReference type="Pfam" id="PF00117"/>
    </source>
</evidence>
<dbReference type="InterPro" id="IPR023686">
    <property type="entry name" value="GMP_synthase_A"/>
</dbReference>
<dbReference type="EMBL" id="FNCA01000003">
    <property type="protein sequence ID" value="SDF73557.1"/>
    <property type="molecule type" value="Genomic_DNA"/>
</dbReference>
<dbReference type="InterPro" id="IPR017926">
    <property type="entry name" value="GATASE"/>
</dbReference>